<organism evidence="2 3">
    <name type="scientific">Stigmatella aurantiaca</name>
    <dbReference type="NCBI Taxonomy" id="41"/>
    <lineage>
        <taxon>Bacteria</taxon>
        <taxon>Pseudomonadati</taxon>
        <taxon>Myxococcota</taxon>
        <taxon>Myxococcia</taxon>
        <taxon>Myxococcales</taxon>
        <taxon>Cystobacterineae</taxon>
        <taxon>Archangiaceae</taxon>
        <taxon>Stigmatella</taxon>
    </lineage>
</organism>
<dbReference type="Pfam" id="PF11617">
    <property type="entry name" value="Cu-binding_MopE"/>
    <property type="match status" value="3"/>
</dbReference>
<evidence type="ECO:0000313" key="2">
    <source>
        <dbReference type="EMBL" id="SEL88616.1"/>
    </source>
</evidence>
<dbReference type="InterPro" id="IPR021655">
    <property type="entry name" value="Put_metal-bd"/>
</dbReference>
<gene>
    <name evidence="2" type="ORF">SAMN05444354_109179</name>
</gene>
<dbReference type="AlphaFoldDB" id="A0A1H7TVY1"/>
<accession>A0A1H7TVY1</accession>
<reference evidence="3" key="1">
    <citation type="submission" date="2016-10" db="EMBL/GenBank/DDBJ databases">
        <authorList>
            <person name="Varghese N."/>
            <person name="Submissions S."/>
        </authorList>
    </citation>
    <scope>NUCLEOTIDE SEQUENCE [LARGE SCALE GENOMIC DNA]</scope>
    <source>
        <strain evidence="3">DSM 17044</strain>
    </source>
</reference>
<dbReference type="EMBL" id="FOAP01000009">
    <property type="protein sequence ID" value="SEL88616.1"/>
    <property type="molecule type" value="Genomic_DNA"/>
</dbReference>
<keyword evidence="3" id="KW-1185">Reference proteome</keyword>
<dbReference type="PROSITE" id="PS51257">
    <property type="entry name" value="PROKAR_LIPOPROTEIN"/>
    <property type="match status" value="1"/>
</dbReference>
<protein>
    <submittedName>
        <fullName evidence="2">Putative metal-binding motif-containing protein</fullName>
    </submittedName>
</protein>
<dbReference type="RefSeq" id="WP_075007862.1">
    <property type="nucleotide sequence ID" value="NZ_FOAP01000009.1"/>
</dbReference>
<dbReference type="Proteomes" id="UP000182719">
    <property type="component" value="Unassembled WGS sequence"/>
</dbReference>
<evidence type="ECO:0000313" key="3">
    <source>
        <dbReference type="Proteomes" id="UP000182719"/>
    </source>
</evidence>
<proteinExistence type="predicted"/>
<sequence length="659" mass="70194">MFRFALFSLMTTVLLSGCSRSPGAREAAVKLTVTYNFKAKCLVVTARDRNGSGETTEALTDNLKDFAQGSQTAVLAVFRKDGWSRTLNLTATAYESPLCKGPALVERALTVELPETQVIEQTLDLAGPDGDEDGYIADSEGGTDCDDAAANVHPSASEVCDDQDNNCDGNTDEGVGTSWYPDQDGDGFGDLKAAPLVRCTQPAKHVQDHSDCLDSNANAYPRKDFTETTCDEVDDDCNGTVDDTFPLKETACEDPCPSGTWVCNSNKNGLACQGAPPKEPYYPDADGDGEGDEHSTGPSLKCPKAPFPQGTVANKTDCDDQDPLNARGNFESCDARDNNCNTTVDEDNACMGKGWKSFSDDAAIKDRQWKSVSIAPNGWVWVAGDGGKLAVRKNDGVAFSSLDGACGNTAWKATWTTVNGIVVLAGDNGQVAWHDGTNCHDQQSVRGGSPLTSVIGRAQNNVTQVYAVNAWGELYSWTQGSTSSSRHFDSAPTYLGVHTLDGTGPLLLVGGANEYDRDRSAPLIADHPGSGNETALTLHTLPTIAGYGGYLTAVWMVSSNVAYAVGDKGLILKWDGNKTWSRVNLPNGTPVADYTSVVALDPASVYVTDMDGRIRLLKSSGWAPDPIYDGPQPLRDIAAKTMNDIWAVGDNGLVVHFAE</sequence>
<evidence type="ECO:0000256" key="1">
    <source>
        <dbReference type="SAM" id="MobiDB-lite"/>
    </source>
</evidence>
<name>A0A1H7TVY1_STIAU</name>
<dbReference type="OrthoDB" id="7156875at2"/>
<feature type="region of interest" description="Disordered" evidence="1">
    <location>
        <begin position="278"/>
        <end position="306"/>
    </location>
</feature>